<evidence type="ECO:0000313" key="4">
    <source>
        <dbReference type="Proteomes" id="UP000515512"/>
    </source>
</evidence>
<reference evidence="3 4" key="1">
    <citation type="submission" date="2020-07" db="EMBL/GenBank/DDBJ databases">
        <authorList>
            <person name="Zhuang K."/>
            <person name="Ran Y."/>
        </authorList>
    </citation>
    <scope>NUCLEOTIDE SEQUENCE [LARGE SCALE GENOMIC DNA]</scope>
    <source>
        <strain evidence="3 4">WCH-YHL-001</strain>
    </source>
</reference>
<evidence type="ECO:0000256" key="1">
    <source>
        <dbReference type="SAM" id="MobiDB-lite"/>
    </source>
</evidence>
<keyword evidence="2" id="KW-0812">Transmembrane</keyword>
<keyword evidence="2" id="KW-0472">Membrane</keyword>
<feature type="region of interest" description="Disordered" evidence="1">
    <location>
        <begin position="176"/>
        <end position="209"/>
    </location>
</feature>
<accession>A0A7D6ZV51</accession>
<evidence type="ECO:0008006" key="5">
    <source>
        <dbReference type="Google" id="ProtNLM"/>
    </source>
</evidence>
<keyword evidence="4" id="KW-1185">Reference proteome</keyword>
<dbReference type="AlphaFoldDB" id="A0A7D6ZV51"/>
<dbReference type="KEGG" id="nhu:H0264_30300"/>
<dbReference type="EMBL" id="CP059399">
    <property type="protein sequence ID" value="QLY29509.1"/>
    <property type="molecule type" value="Genomic_DNA"/>
</dbReference>
<dbReference type="Proteomes" id="UP000515512">
    <property type="component" value="Chromosome"/>
</dbReference>
<evidence type="ECO:0000313" key="3">
    <source>
        <dbReference type="EMBL" id="QLY29509.1"/>
    </source>
</evidence>
<protein>
    <recommendedName>
        <fullName evidence="5">Mce-associated membrane protein</fullName>
    </recommendedName>
</protein>
<organism evidence="3 4">
    <name type="scientific">Nocardia huaxiensis</name>
    <dbReference type="NCBI Taxonomy" id="2755382"/>
    <lineage>
        <taxon>Bacteria</taxon>
        <taxon>Bacillati</taxon>
        <taxon>Actinomycetota</taxon>
        <taxon>Actinomycetes</taxon>
        <taxon>Mycobacteriales</taxon>
        <taxon>Nocardiaceae</taxon>
        <taxon>Nocardia</taxon>
    </lineage>
</organism>
<proteinExistence type="predicted"/>
<feature type="transmembrane region" description="Helical" evidence="2">
    <location>
        <begin position="12"/>
        <end position="36"/>
    </location>
</feature>
<dbReference type="RefSeq" id="WP_181580713.1">
    <property type="nucleotide sequence ID" value="NZ_CP059399.1"/>
</dbReference>
<feature type="compositionally biased region" description="Polar residues" evidence="1">
    <location>
        <begin position="187"/>
        <end position="209"/>
    </location>
</feature>
<name>A0A7D6ZV51_9NOCA</name>
<evidence type="ECO:0000256" key="2">
    <source>
        <dbReference type="SAM" id="Phobius"/>
    </source>
</evidence>
<sequence>MKTRWKEWSDNGIPIPLLGLAAALLVVATVVGMMTYRNWELSDRNDDLTATLADMRRKEADCTAAIKAGTDFLLASNNFDYRKPEEWTQKMAALTSGPVHDYFADSKVADANTQLITAGKLQKSATVADAACAVQTESAVRVTAQIDEKTQNFQTPDPVQTTSAVWVQVSKVDGAWKTTDSGRGDQALSSESIINPSTSAATTVPDQPR</sequence>
<gene>
    <name evidence="3" type="ORF">H0264_30300</name>
</gene>
<keyword evidence="2" id="KW-1133">Transmembrane helix</keyword>